<accession>A0A9P7CYT7</accession>
<evidence type="ECO:0000256" key="1">
    <source>
        <dbReference type="SAM" id="Phobius"/>
    </source>
</evidence>
<keyword evidence="1" id="KW-1133">Transmembrane helix</keyword>
<evidence type="ECO:0000313" key="3">
    <source>
        <dbReference type="Proteomes" id="UP000714275"/>
    </source>
</evidence>
<dbReference type="OrthoDB" id="10565215at2759"/>
<gene>
    <name evidence="2" type="ORF">EV702DRAFT_975695</name>
</gene>
<dbReference type="AlphaFoldDB" id="A0A9P7CYT7"/>
<feature type="transmembrane region" description="Helical" evidence="1">
    <location>
        <begin position="14"/>
        <end position="33"/>
    </location>
</feature>
<dbReference type="EMBL" id="JABBWD010000046">
    <property type="protein sequence ID" value="KAG1773741.1"/>
    <property type="molecule type" value="Genomic_DNA"/>
</dbReference>
<evidence type="ECO:0000313" key="2">
    <source>
        <dbReference type="EMBL" id="KAG1773741.1"/>
    </source>
</evidence>
<sequence length="195" mass="21902">LFQFLPESTIFVKIVHALKISFVFTLFTLLLYLDTLQHMFQVTAEFEMANSTGCQGMYDAPQRLTWPLTSRTAYHLSSFRSASDSYIFYHQLTVKHILDRSIPLPFDLTCTWTLLRTQEYVKSKKVASALRCSSGSCSFIIGSRSALAPRGKQTTQLGGKLTASEVKDRDFGVFIVPLSVELNMGPAETLQKQTA</sequence>
<protein>
    <submittedName>
        <fullName evidence="2">Uncharacterized protein</fullName>
    </submittedName>
</protein>
<name>A0A9P7CYT7_9AGAM</name>
<keyword evidence="1" id="KW-0472">Membrane</keyword>
<dbReference type="Proteomes" id="UP000714275">
    <property type="component" value="Unassembled WGS sequence"/>
</dbReference>
<reference evidence="2" key="1">
    <citation type="journal article" date="2020" name="New Phytol.">
        <title>Comparative genomics reveals dynamic genome evolution in host specialist ectomycorrhizal fungi.</title>
        <authorList>
            <person name="Lofgren L.A."/>
            <person name="Nguyen N.H."/>
            <person name="Vilgalys R."/>
            <person name="Ruytinx J."/>
            <person name="Liao H.L."/>
            <person name="Branco S."/>
            <person name="Kuo A."/>
            <person name="LaButti K."/>
            <person name="Lipzen A."/>
            <person name="Andreopoulos W."/>
            <person name="Pangilinan J."/>
            <person name="Riley R."/>
            <person name="Hundley H."/>
            <person name="Na H."/>
            <person name="Barry K."/>
            <person name="Grigoriev I.V."/>
            <person name="Stajich J.E."/>
            <person name="Kennedy P.G."/>
        </authorList>
    </citation>
    <scope>NUCLEOTIDE SEQUENCE</scope>
    <source>
        <strain evidence="2">DOB743</strain>
    </source>
</reference>
<feature type="non-terminal residue" evidence="2">
    <location>
        <position position="195"/>
    </location>
</feature>
<organism evidence="2 3">
    <name type="scientific">Suillus placidus</name>
    <dbReference type="NCBI Taxonomy" id="48579"/>
    <lineage>
        <taxon>Eukaryota</taxon>
        <taxon>Fungi</taxon>
        <taxon>Dikarya</taxon>
        <taxon>Basidiomycota</taxon>
        <taxon>Agaricomycotina</taxon>
        <taxon>Agaricomycetes</taxon>
        <taxon>Agaricomycetidae</taxon>
        <taxon>Boletales</taxon>
        <taxon>Suillineae</taxon>
        <taxon>Suillaceae</taxon>
        <taxon>Suillus</taxon>
    </lineage>
</organism>
<proteinExistence type="predicted"/>
<keyword evidence="1" id="KW-0812">Transmembrane</keyword>
<keyword evidence="3" id="KW-1185">Reference proteome</keyword>
<comment type="caution">
    <text evidence="2">The sequence shown here is derived from an EMBL/GenBank/DDBJ whole genome shotgun (WGS) entry which is preliminary data.</text>
</comment>